<proteinExistence type="predicted"/>
<evidence type="ECO:0000313" key="2">
    <source>
        <dbReference type="WBParaSite" id="ACRNAN_scaffold832.g11390.t1"/>
    </source>
</evidence>
<organism evidence="1 2">
    <name type="scientific">Acrobeloides nanus</name>
    <dbReference type="NCBI Taxonomy" id="290746"/>
    <lineage>
        <taxon>Eukaryota</taxon>
        <taxon>Metazoa</taxon>
        <taxon>Ecdysozoa</taxon>
        <taxon>Nematoda</taxon>
        <taxon>Chromadorea</taxon>
        <taxon>Rhabditida</taxon>
        <taxon>Tylenchina</taxon>
        <taxon>Cephalobomorpha</taxon>
        <taxon>Cephaloboidea</taxon>
        <taxon>Cephalobidae</taxon>
        <taxon>Acrobeloides</taxon>
    </lineage>
</organism>
<dbReference type="Proteomes" id="UP000887540">
    <property type="component" value="Unplaced"/>
</dbReference>
<keyword evidence="1" id="KW-1185">Reference proteome</keyword>
<evidence type="ECO:0000313" key="1">
    <source>
        <dbReference type="Proteomes" id="UP000887540"/>
    </source>
</evidence>
<accession>A0A914EIB9</accession>
<reference evidence="2" key="1">
    <citation type="submission" date="2022-11" db="UniProtKB">
        <authorList>
            <consortium name="WormBaseParasite"/>
        </authorList>
    </citation>
    <scope>IDENTIFICATION</scope>
</reference>
<dbReference type="AlphaFoldDB" id="A0A914EIB9"/>
<sequence length="130" mass="14297">MTSGAVMSKFNGKVSIVESNGVTNDFAYIMAWNMTYDPNQDGQLQNVVNATFTTFVRIIPDNSVVYVKNINNNTLAQFYTGTPIYMNGAELYIQVNNNNYSIQLRNATNGYVITDAQVTTTGGLDITQTG</sequence>
<dbReference type="WBParaSite" id="ACRNAN_scaffold832.g11390.t1">
    <property type="protein sequence ID" value="ACRNAN_scaffold832.g11390.t1"/>
    <property type="gene ID" value="ACRNAN_scaffold832.g11390"/>
</dbReference>
<name>A0A914EIB9_9BILA</name>
<protein>
    <submittedName>
        <fullName evidence="2">Uncharacterized protein</fullName>
    </submittedName>
</protein>